<dbReference type="Proteomes" id="UP000037729">
    <property type="component" value="Unassembled WGS sequence"/>
</dbReference>
<evidence type="ECO:0000256" key="1">
    <source>
        <dbReference type="SAM" id="Phobius"/>
    </source>
</evidence>
<keyword evidence="3" id="KW-1185">Reference proteome</keyword>
<evidence type="ECO:0000313" key="3">
    <source>
        <dbReference type="Proteomes" id="UP000037729"/>
    </source>
</evidence>
<dbReference type="PATRIC" id="fig|1705562.3.peg.3405"/>
<dbReference type="STRING" id="1705562.AMS69_14005"/>
<evidence type="ECO:0000313" key="2">
    <source>
        <dbReference type="EMBL" id="KOX92462.1"/>
    </source>
</evidence>
<keyword evidence="1" id="KW-0812">Transmembrane</keyword>
<proteinExistence type="predicted"/>
<comment type="caution">
    <text evidence="2">The sequence shown here is derived from an EMBL/GenBank/DDBJ whole genome shotgun (WGS) entry which is preliminary data.</text>
</comment>
<dbReference type="AlphaFoldDB" id="A0A0M9AI45"/>
<keyword evidence="1" id="KW-1133">Transmembrane helix</keyword>
<organism evidence="2 3">
    <name type="scientific">Haloarcula rubripromontorii</name>
    <dbReference type="NCBI Taxonomy" id="1705562"/>
    <lineage>
        <taxon>Archaea</taxon>
        <taxon>Methanobacteriati</taxon>
        <taxon>Methanobacteriota</taxon>
        <taxon>Stenosarchaea group</taxon>
        <taxon>Halobacteria</taxon>
        <taxon>Halobacteriales</taxon>
        <taxon>Haloarculaceae</taxon>
        <taxon>Haloarcula</taxon>
    </lineage>
</organism>
<gene>
    <name evidence="2" type="ORF">AMS69_14005</name>
</gene>
<feature type="transmembrane region" description="Helical" evidence="1">
    <location>
        <begin position="12"/>
        <end position="32"/>
    </location>
</feature>
<accession>A0A0M9AI45</accession>
<dbReference type="EMBL" id="LIUF01000004">
    <property type="protein sequence ID" value="KOX92462.1"/>
    <property type="molecule type" value="Genomic_DNA"/>
</dbReference>
<keyword evidence="1" id="KW-0472">Membrane</keyword>
<protein>
    <submittedName>
        <fullName evidence="2">Uncharacterized protein</fullName>
    </submittedName>
</protein>
<sequence length="69" mass="7839">MPKALSETRPGRVVDVILAAVILLAVLDHFSVVEIASTSIYIFFFITPLGFLRLYVDYRINKRPTKQTN</sequence>
<reference evidence="2 3" key="1">
    <citation type="submission" date="2015-08" db="EMBL/GenBank/DDBJ databases">
        <title>Genomes of Isolates from Cabo Rojo, PR.</title>
        <authorList>
            <person name="Sanchez-Nieves R.L."/>
            <person name="Montalvo-Rodriguez R."/>
        </authorList>
    </citation>
    <scope>NUCLEOTIDE SEQUENCE [LARGE SCALE GENOMIC DNA]</scope>
    <source>
        <strain evidence="2 3">SL3</strain>
    </source>
</reference>
<name>A0A0M9AI45_9EURY</name>
<feature type="transmembrane region" description="Helical" evidence="1">
    <location>
        <begin position="38"/>
        <end position="56"/>
    </location>
</feature>